<dbReference type="EMBL" id="RXOC01000010">
    <property type="protein sequence ID" value="RXF68615.1"/>
    <property type="molecule type" value="Genomic_DNA"/>
</dbReference>
<dbReference type="AlphaFoldDB" id="A0A4Q0M6K4"/>
<dbReference type="InterPro" id="IPR014756">
    <property type="entry name" value="Ig_E-set"/>
</dbReference>
<dbReference type="Proteomes" id="UP000290848">
    <property type="component" value="Unassembled WGS sequence"/>
</dbReference>
<dbReference type="InterPro" id="IPR002909">
    <property type="entry name" value="IPT_dom"/>
</dbReference>
<evidence type="ECO:0000313" key="2">
    <source>
        <dbReference type="EMBL" id="RXF68615.1"/>
    </source>
</evidence>
<dbReference type="CDD" id="cd00102">
    <property type="entry name" value="IPT"/>
    <property type="match status" value="1"/>
</dbReference>
<dbReference type="Pfam" id="PF01833">
    <property type="entry name" value="TIG"/>
    <property type="match status" value="2"/>
</dbReference>
<dbReference type="RefSeq" id="WP_128770247.1">
    <property type="nucleotide sequence ID" value="NZ_RXOC01000010.1"/>
</dbReference>
<dbReference type="InterPro" id="IPR015915">
    <property type="entry name" value="Kelch-typ_b-propeller"/>
</dbReference>
<feature type="domain" description="IPT/TIG" evidence="1">
    <location>
        <begin position="121"/>
        <end position="187"/>
    </location>
</feature>
<dbReference type="SUPFAM" id="SSF81296">
    <property type="entry name" value="E set domains"/>
    <property type="match status" value="2"/>
</dbReference>
<dbReference type="PROSITE" id="PS51257">
    <property type="entry name" value="PROKAR_LIPOPROTEIN"/>
    <property type="match status" value="1"/>
</dbReference>
<dbReference type="Gene3D" id="2.60.40.10">
    <property type="entry name" value="Immunoglobulins"/>
    <property type="match status" value="2"/>
</dbReference>
<proteinExistence type="predicted"/>
<organism evidence="2 3">
    <name type="scientific">Arcticibacter tournemirensis</name>
    <dbReference type="NCBI Taxonomy" id="699437"/>
    <lineage>
        <taxon>Bacteria</taxon>
        <taxon>Pseudomonadati</taxon>
        <taxon>Bacteroidota</taxon>
        <taxon>Sphingobacteriia</taxon>
        <taxon>Sphingobacteriales</taxon>
        <taxon>Sphingobacteriaceae</taxon>
        <taxon>Arcticibacter</taxon>
    </lineage>
</organism>
<sequence>MKSISLLLILFLLTGVSCKKEKEITSEPSPLVSSLSSFASIGDTIKFTGDNFPTTAGSLEVYFNSQKADIVSQDSKNIAFIVPLLNTDSCYVFLKDNKGKVIKQEPFKLGPVKIVSTVDKVKSGETLTIYGKNFQRLSNIQVTVNDKAVSEVAVSSTGLSFTMPETIYPGRKPAINVVSGTSNKLSTTTTVADKWVRVAYSPFVFRSLFSAFVYKDEGYVLSYDKEGPDKKALFYKLNPQTYKYTTYEVPVNTTGAVATTESIYYITDNQDIFKFGVDSAREAYVTTLPDASNKNNRFVAIGKNIYAFVGAGLPFTTYLTNALYKFDIGAKTWARMANFPEPTARHTKLTVDSNTLYAIVEYTRFYAYNAENNIWERKSFTINPNTDYVSAFYAQHGRVYSLISPSNGSETIYEYNPLANTWNSLGKLREEPSFNFYGFFIGNKHFIGGHKHDPSSTELFESDASYLFPNSSK</sequence>
<protein>
    <recommendedName>
        <fullName evidence="1">IPT/TIG domain-containing protein</fullName>
    </recommendedName>
</protein>
<reference evidence="2 3" key="1">
    <citation type="submission" date="2018-12" db="EMBL/GenBank/DDBJ databases">
        <title>The Draft Genome Sequence of the Soil Bacterium Pedobacter tournemirensis R1.</title>
        <authorList>
            <person name="He J."/>
        </authorList>
    </citation>
    <scope>NUCLEOTIDE SEQUENCE [LARGE SCALE GENOMIC DNA]</scope>
    <source>
        <strain evidence="2 3">R1</strain>
    </source>
</reference>
<dbReference type="SUPFAM" id="SSF117281">
    <property type="entry name" value="Kelch motif"/>
    <property type="match status" value="1"/>
</dbReference>
<evidence type="ECO:0000259" key="1">
    <source>
        <dbReference type="Pfam" id="PF01833"/>
    </source>
</evidence>
<comment type="caution">
    <text evidence="2">The sequence shown here is derived from an EMBL/GenBank/DDBJ whole genome shotgun (WGS) entry which is preliminary data.</text>
</comment>
<feature type="domain" description="IPT/TIG" evidence="1">
    <location>
        <begin position="30"/>
        <end position="98"/>
    </location>
</feature>
<accession>A0A4Q0M6K4</accession>
<evidence type="ECO:0000313" key="3">
    <source>
        <dbReference type="Proteomes" id="UP000290848"/>
    </source>
</evidence>
<gene>
    <name evidence="2" type="ORF">EKH83_14900</name>
</gene>
<name>A0A4Q0M6K4_9SPHI</name>
<dbReference type="InterPro" id="IPR013783">
    <property type="entry name" value="Ig-like_fold"/>
</dbReference>
<dbReference type="Gene3D" id="2.120.10.80">
    <property type="entry name" value="Kelch-type beta propeller"/>
    <property type="match status" value="1"/>
</dbReference>